<protein>
    <submittedName>
        <fullName evidence="1">Uncharacterized protein</fullName>
    </submittedName>
</protein>
<evidence type="ECO:0000313" key="1">
    <source>
        <dbReference type="EMBL" id="KAH8002234.1"/>
    </source>
</evidence>
<reference evidence="1" key="1">
    <citation type="submission" date="2021-08" db="EMBL/GenBank/DDBJ databases">
        <title>The first chromosome-level gecko genome reveals the dynamic sex chromosomes of Neotropical dwarf geckos (Sphaerodactylidae: Sphaerodactylus).</title>
        <authorList>
            <person name="Pinto B.J."/>
            <person name="Keating S.E."/>
            <person name="Gamble T."/>
        </authorList>
    </citation>
    <scope>NUCLEOTIDE SEQUENCE</scope>
    <source>
        <strain evidence="1">TG3544</strain>
    </source>
</reference>
<dbReference type="EMBL" id="CM037621">
    <property type="protein sequence ID" value="KAH8002234.1"/>
    <property type="molecule type" value="Genomic_DNA"/>
</dbReference>
<evidence type="ECO:0000313" key="2">
    <source>
        <dbReference type="Proteomes" id="UP000827872"/>
    </source>
</evidence>
<dbReference type="Proteomes" id="UP000827872">
    <property type="component" value="Linkage Group LG08"/>
</dbReference>
<proteinExistence type="predicted"/>
<organism evidence="1 2">
    <name type="scientific">Sphaerodactylus townsendi</name>
    <dbReference type="NCBI Taxonomy" id="933632"/>
    <lineage>
        <taxon>Eukaryota</taxon>
        <taxon>Metazoa</taxon>
        <taxon>Chordata</taxon>
        <taxon>Craniata</taxon>
        <taxon>Vertebrata</taxon>
        <taxon>Euteleostomi</taxon>
        <taxon>Lepidosauria</taxon>
        <taxon>Squamata</taxon>
        <taxon>Bifurcata</taxon>
        <taxon>Gekkota</taxon>
        <taxon>Sphaerodactylidae</taxon>
        <taxon>Sphaerodactylus</taxon>
    </lineage>
</organism>
<sequence length="167" mass="19953">MPKDTFYFTILRDPILSLESSYVYYKNYSPAFKNSSNVNEFLSSPWTYYDLNVKIYNIHARNNMWFDFGYDNNAEDDDYYVQSIIQNIEQNFHLILIANYFDESMILLQNTLCWDLDGVANILGYNLKQDLDNMTIKICRRMIMPEVQYVSHLYRQQFPHKTGKPTD</sequence>
<keyword evidence="2" id="KW-1185">Reference proteome</keyword>
<gene>
    <name evidence="1" type="ORF">K3G42_021539</name>
</gene>
<accession>A0ACB8F9Z1</accession>
<comment type="caution">
    <text evidence="1">The sequence shown here is derived from an EMBL/GenBank/DDBJ whole genome shotgun (WGS) entry which is preliminary data.</text>
</comment>
<name>A0ACB8F9Z1_9SAUR</name>